<dbReference type="Proteomes" id="UP000018720">
    <property type="component" value="Unassembled WGS sequence"/>
</dbReference>
<protein>
    <submittedName>
        <fullName evidence="2">Uncharacterized protein</fullName>
    </submittedName>
</protein>
<keyword evidence="3" id="KW-1185">Reference proteome</keyword>
<proteinExistence type="predicted"/>
<evidence type="ECO:0000256" key="1">
    <source>
        <dbReference type="SAM" id="MobiDB-lite"/>
    </source>
</evidence>
<feature type="compositionally biased region" description="Basic and acidic residues" evidence="1">
    <location>
        <begin position="1"/>
        <end position="20"/>
    </location>
</feature>
<reference evidence="2 3" key="1">
    <citation type="submission" date="2012-08" db="EMBL/GenBank/DDBJ databases">
        <authorList>
            <person name="Harkins D.M."/>
            <person name="Durkin A.S."/>
            <person name="Selengut J.D."/>
            <person name="Sanka R."/>
            <person name="DePew J."/>
            <person name="Purushe J."/>
            <person name="Matthias M.A."/>
            <person name="Vinetz J.M."/>
            <person name="Sutton G.G."/>
            <person name="Nelson W.C."/>
            <person name="Fouts D.E."/>
        </authorList>
    </citation>
    <scope>NUCLEOTIDE SEQUENCE [LARGE SCALE GENOMIC DNA]</scope>
    <source>
        <strain evidence="2 3">MMD4847</strain>
    </source>
</reference>
<dbReference type="EMBL" id="AHOM02000005">
    <property type="protein sequence ID" value="EJZ42336.1"/>
    <property type="molecule type" value="Genomic_DNA"/>
</dbReference>
<gene>
    <name evidence="2" type="ORF">LEP1GSC178_0007</name>
</gene>
<name>A0ABP2RFX0_9LEPT</name>
<organism evidence="2 3">
    <name type="scientific">Leptospira licerasiae str. MMD4847</name>
    <dbReference type="NCBI Taxonomy" id="1049971"/>
    <lineage>
        <taxon>Bacteria</taxon>
        <taxon>Pseudomonadati</taxon>
        <taxon>Spirochaetota</taxon>
        <taxon>Spirochaetia</taxon>
        <taxon>Leptospirales</taxon>
        <taxon>Leptospiraceae</taxon>
        <taxon>Leptospira</taxon>
    </lineage>
</organism>
<feature type="region of interest" description="Disordered" evidence="1">
    <location>
        <begin position="1"/>
        <end position="36"/>
    </location>
</feature>
<evidence type="ECO:0000313" key="2">
    <source>
        <dbReference type="EMBL" id="EJZ42336.1"/>
    </source>
</evidence>
<sequence>MEKENSLLDKNKIISDDRKNLSNTGKKKSSPEEFLFQKEKSLGKPITPRFRELFYRKFKELKDPELAWSSIYGN</sequence>
<comment type="caution">
    <text evidence="2">The sequence shown here is derived from an EMBL/GenBank/DDBJ whole genome shotgun (WGS) entry which is preliminary data.</text>
</comment>
<evidence type="ECO:0000313" key="3">
    <source>
        <dbReference type="Proteomes" id="UP000018720"/>
    </source>
</evidence>
<accession>A0ABP2RFX0</accession>